<dbReference type="Proteomes" id="UP000270094">
    <property type="component" value="Unassembled WGS sequence"/>
</dbReference>
<comment type="similarity">
    <text evidence="2">Belongs to the mitoguardin family.</text>
</comment>
<dbReference type="OrthoDB" id="8880065at2759"/>
<accession>A0A3P7KW20</accession>
<dbReference type="GO" id="GO:0008053">
    <property type="term" value="P:mitochondrial fusion"/>
    <property type="evidence" value="ECO:0007669"/>
    <property type="project" value="InterPro"/>
</dbReference>
<keyword evidence="5" id="KW-1133">Transmembrane helix</keyword>
<protein>
    <submittedName>
        <fullName evidence="8">Uncharacterized protein</fullName>
    </submittedName>
</protein>
<proteinExistence type="inferred from homology"/>
<evidence type="ECO:0000256" key="7">
    <source>
        <dbReference type="ARBA" id="ARBA00023136"/>
    </source>
</evidence>
<organism evidence="8 9">
    <name type="scientific">Strongylus vulgaris</name>
    <name type="common">Blood worm</name>
    <dbReference type="NCBI Taxonomy" id="40348"/>
    <lineage>
        <taxon>Eukaryota</taxon>
        <taxon>Metazoa</taxon>
        <taxon>Ecdysozoa</taxon>
        <taxon>Nematoda</taxon>
        <taxon>Chromadorea</taxon>
        <taxon>Rhabditida</taxon>
        <taxon>Rhabditina</taxon>
        <taxon>Rhabditomorpha</taxon>
        <taxon>Strongyloidea</taxon>
        <taxon>Strongylidae</taxon>
        <taxon>Strongylus</taxon>
    </lineage>
</organism>
<dbReference type="PANTHER" id="PTHR21508">
    <property type="entry name" value="MITOGUARDIN"/>
    <property type="match status" value="1"/>
</dbReference>
<dbReference type="PANTHER" id="PTHR21508:SF5">
    <property type="entry name" value="MITOGUARDIN"/>
    <property type="match status" value="1"/>
</dbReference>
<keyword evidence="3" id="KW-0812">Transmembrane</keyword>
<comment type="subcellular location">
    <subcellularLocation>
        <location evidence="1">Mitochondrion outer membrane</location>
    </subcellularLocation>
</comment>
<name>A0A3P7KW20_STRVU</name>
<dbReference type="GO" id="GO:0005741">
    <property type="term" value="C:mitochondrial outer membrane"/>
    <property type="evidence" value="ECO:0007669"/>
    <property type="project" value="UniProtKB-SubCell"/>
</dbReference>
<evidence type="ECO:0000313" key="9">
    <source>
        <dbReference type="Proteomes" id="UP000270094"/>
    </source>
</evidence>
<feature type="non-terminal residue" evidence="8">
    <location>
        <position position="1"/>
    </location>
</feature>
<dbReference type="InterPro" id="IPR019392">
    <property type="entry name" value="Miga"/>
</dbReference>
<evidence type="ECO:0000256" key="6">
    <source>
        <dbReference type="ARBA" id="ARBA00023128"/>
    </source>
</evidence>
<keyword evidence="6" id="KW-0496">Mitochondrion</keyword>
<gene>
    <name evidence="8" type="ORF">SVUK_LOCUS9563</name>
</gene>
<evidence type="ECO:0000256" key="3">
    <source>
        <dbReference type="ARBA" id="ARBA00022692"/>
    </source>
</evidence>
<keyword evidence="9" id="KW-1185">Reference proteome</keyword>
<dbReference type="EMBL" id="UYYB01094530">
    <property type="protein sequence ID" value="VDM74565.1"/>
    <property type="molecule type" value="Genomic_DNA"/>
</dbReference>
<dbReference type="Pfam" id="PF10265">
    <property type="entry name" value="Miga"/>
    <property type="match status" value="1"/>
</dbReference>
<keyword evidence="7" id="KW-0472">Membrane</keyword>
<keyword evidence="4" id="KW-1000">Mitochondrion outer membrane</keyword>
<evidence type="ECO:0000256" key="2">
    <source>
        <dbReference type="ARBA" id="ARBA00008969"/>
    </source>
</evidence>
<feature type="non-terminal residue" evidence="8">
    <location>
        <position position="77"/>
    </location>
</feature>
<dbReference type="AlphaFoldDB" id="A0A3P7KW20"/>
<reference evidence="8 9" key="1">
    <citation type="submission" date="2018-11" db="EMBL/GenBank/DDBJ databases">
        <authorList>
            <consortium name="Pathogen Informatics"/>
        </authorList>
    </citation>
    <scope>NUCLEOTIDE SEQUENCE [LARGE SCALE GENOMIC DNA]</scope>
</reference>
<sequence length="77" mass="8447">DPNGFIAHIYNVSEAVSPAITLGFLGTDPRIGELCQYFKVCSTESQIYLLVVVCFCMIDNQTDSCQVVLKLVSSRGQ</sequence>
<evidence type="ECO:0000313" key="8">
    <source>
        <dbReference type="EMBL" id="VDM74565.1"/>
    </source>
</evidence>
<evidence type="ECO:0000256" key="4">
    <source>
        <dbReference type="ARBA" id="ARBA00022787"/>
    </source>
</evidence>
<evidence type="ECO:0000256" key="5">
    <source>
        <dbReference type="ARBA" id="ARBA00022989"/>
    </source>
</evidence>
<evidence type="ECO:0000256" key="1">
    <source>
        <dbReference type="ARBA" id="ARBA00004294"/>
    </source>
</evidence>